<dbReference type="Proteomes" id="UP000265618">
    <property type="component" value="Unassembled WGS sequence"/>
</dbReference>
<keyword evidence="7" id="KW-1185">Reference proteome</keyword>
<evidence type="ECO:0000256" key="3">
    <source>
        <dbReference type="ARBA" id="ARBA00022737"/>
    </source>
</evidence>
<keyword evidence="2" id="KW-0433">Leucine-rich repeat</keyword>
<name>A0A9K3GEB1_9EUKA</name>
<gene>
    <name evidence="6" type="ORF">KIPB_000355</name>
</gene>
<dbReference type="InterPro" id="IPR032675">
    <property type="entry name" value="LRR_dom_sf"/>
</dbReference>
<comment type="caution">
    <text evidence="6">The sequence shown here is derived from an EMBL/GenBank/DDBJ whole genome shotgun (WGS) entry which is preliminary data.</text>
</comment>
<evidence type="ECO:0000313" key="7">
    <source>
        <dbReference type="Proteomes" id="UP000265618"/>
    </source>
</evidence>
<dbReference type="GO" id="GO:0005634">
    <property type="term" value="C:nucleus"/>
    <property type="evidence" value="ECO:0007669"/>
    <property type="project" value="TreeGrafter"/>
</dbReference>
<evidence type="ECO:0000256" key="4">
    <source>
        <dbReference type="SAM" id="Coils"/>
    </source>
</evidence>
<dbReference type="Pfam" id="PF13516">
    <property type="entry name" value="LRR_6"/>
    <property type="match status" value="4"/>
</dbReference>
<dbReference type="SUPFAM" id="SSF52047">
    <property type="entry name" value="RNI-like"/>
    <property type="match status" value="3"/>
</dbReference>
<dbReference type="GO" id="GO:0048471">
    <property type="term" value="C:perinuclear region of cytoplasm"/>
    <property type="evidence" value="ECO:0007669"/>
    <property type="project" value="TreeGrafter"/>
</dbReference>
<evidence type="ECO:0000256" key="2">
    <source>
        <dbReference type="ARBA" id="ARBA00022614"/>
    </source>
</evidence>
<evidence type="ECO:0000256" key="1">
    <source>
        <dbReference type="ARBA" id="ARBA00022468"/>
    </source>
</evidence>
<dbReference type="Gene3D" id="3.80.10.10">
    <property type="entry name" value="Ribonuclease Inhibitor"/>
    <property type="match status" value="5"/>
</dbReference>
<dbReference type="GO" id="GO:0031267">
    <property type="term" value="F:small GTPase binding"/>
    <property type="evidence" value="ECO:0007669"/>
    <property type="project" value="TreeGrafter"/>
</dbReference>
<dbReference type="OrthoDB" id="120976at2759"/>
<reference evidence="6 7" key="1">
    <citation type="journal article" date="2018" name="PLoS ONE">
        <title>The draft genome of Kipferlia bialata reveals reductive genome evolution in fornicate parasites.</title>
        <authorList>
            <person name="Tanifuji G."/>
            <person name="Takabayashi S."/>
            <person name="Kume K."/>
            <person name="Takagi M."/>
            <person name="Nakayama T."/>
            <person name="Kamikawa R."/>
            <person name="Inagaki Y."/>
            <person name="Hashimoto T."/>
        </authorList>
    </citation>
    <scope>NUCLEOTIDE SEQUENCE [LARGE SCALE GENOMIC DNA]</scope>
    <source>
        <strain evidence="6">NY0173</strain>
    </source>
</reference>
<organism evidence="6 7">
    <name type="scientific">Kipferlia bialata</name>
    <dbReference type="NCBI Taxonomy" id="797122"/>
    <lineage>
        <taxon>Eukaryota</taxon>
        <taxon>Metamonada</taxon>
        <taxon>Carpediemonas-like organisms</taxon>
        <taxon>Kipferlia</taxon>
    </lineage>
</organism>
<dbReference type="InterPro" id="IPR001611">
    <property type="entry name" value="Leu-rich_rpt"/>
</dbReference>
<dbReference type="GO" id="GO:0005829">
    <property type="term" value="C:cytosol"/>
    <property type="evidence" value="ECO:0007669"/>
    <property type="project" value="TreeGrafter"/>
</dbReference>
<accession>A0A9K3GEB1</accession>
<dbReference type="GO" id="GO:0006913">
    <property type="term" value="P:nucleocytoplasmic transport"/>
    <property type="evidence" value="ECO:0007669"/>
    <property type="project" value="TreeGrafter"/>
</dbReference>
<dbReference type="SMART" id="SM00368">
    <property type="entry name" value="LRR_RI"/>
    <property type="match status" value="5"/>
</dbReference>
<dbReference type="InterPro" id="IPR039505">
    <property type="entry name" value="DRC1/2_N"/>
</dbReference>
<evidence type="ECO:0000313" key="6">
    <source>
        <dbReference type="EMBL" id="GIQ79678.1"/>
    </source>
</evidence>
<dbReference type="PANTHER" id="PTHR24113:SF12">
    <property type="entry name" value="RAN GTPASE-ACTIVATING PROTEIN 1"/>
    <property type="match status" value="1"/>
</dbReference>
<feature type="coiled-coil region" evidence="4">
    <location>
        <begin position="110"/>
        <end position="137"/>
    </location>
</feature>
<feature type="domain" description="Dynein regulatory complex protein 1/2 N-terminal" evidence="5">
    <location>
        <begin position="20"/>
        <end position="72"/>
    </location>
</feature>
<dbReference type="InterPro" id="IPR027038">
    <property type="entry name" value="RanGap"/>
</dbReference>
<dbReference type="EMBL" id="BDIP01000041">
    <property type="protein sequence ID" value="GIQ79678.1"/>
    <property type="molecule type" value="Genomic_DNA"/>
</dbReference>
<proteinExistence type="predicted"/>
<sequence length="1164" mass="122203">MIPLFETIPSAIRHPSPSDAQIPEELAADLVVLRRDAAEILRSKDEVIDTFEQELRARDDEYLHTLQEGGQEVKDVLSMIRETVSGLRKEYQSALLRIDDAFGEERQALVSAQRQEIRSLQDERNKQESTLLNERIRIVGGFQDTLQEQQVRDAEQYNLAKVWMCCLTDAGSMSEVQSLCDAVSGVSGLTSIDLSGNHLTHSGAVTLVSSLAVSPCISGLTHLDLSGIPFGTCDTHSEGYDASALEALCQCLLRAESLTSLSLNHCGLDTEAVATICGVSLSASLTALSLRGNATTAIPPLPSHLCSLDLSDNPPMADIASFVSALPPSLVSLSVCLSLSSRVSPSDVDALRQISHLRSLESLSLKGSMVSDPHTLGTVLSSLRKLAGSLRHLDLSGVSLTGAVYPFCSMCRRLRLESLSLSGSLPLTKADQSLVLQGIPPTLQDLDLSHNTLTDSSLPAIRDALARLDSLTSLSLAGNSLSSECVYALPPAQLTSLDLSHTLITAPPFQCRSLFNVMDLSLTGCPLSSTGRQGMLNRLYTLCATSEVSAHTPLCLSLSSDRLQHRHRTPIPLGLSDACISSLPVGSLHLQGEALLASDVACIVGCIRAQRTLTSLSLQGCSVSDINPILTALAAGSALHTLDLSDMTSDTPIDCEVLGQALTACPDLRTVSLARVALPRATLVLRALSHLTCLTRLCLDGVCLSGQGVGLVAEGLGTWRCLQTLSLSCIGGGLDPVLSALGTCPTLHHLDLSHNVRHQPGAYDVLGCVQSLPSLETLCLTGTPVEATPSLGRWRGLTSLHLGVVHDVTPPETDPLPDTPPLIEQGPSATDTFRSLSACPALRSLSVAGGALTSRIGYHIGLCVTQSPVTSLSLMLGGSGEGSPRVQDTLGGVVSGILTGLDRGGRLLLTHLKLGASSRSDPSPTPLPSLGRLLSLCAGASPSPSPPSPSSVPSGVSAGSSYLTSLELTRLQMPSPSPEAPCVLPPLLQRLVMGGGCSSDHAAVSVVQALPPSLHTLDLRRCCLSSEAASALRSALTGPSPSLPVLRDLTLSNNPDLMASGVLFGQGTPLPPTLQRLCLSDVGMDSKATLRLCQSIRLCCALRHVVVSGNALFDKGCAMSLVQGLSPTHTLEWIHMGAGGVAQSDVEGVRAEVEGMMPQCRLTL</sequence>
<protein>
    <recommendedName>
        <fullName evidence="5">Dynein regulatory complex protein 1/2 N-terminal domain-containing protein</fullName>
    </recommendedName>
</protein>
<evidence type="ECO:0000259" key="5">
    <source>
        <dbReference type="Pfam" id="PF14772"/>
    </source>
</evidence>
<dbReference type="Pfam" id="PF14772">
    <property type="entry name" value="NYD-SP28"/>
    <property type="match status" value="1"/>
</dbReference>
<dbReference type="AlphaFoldDB" id="A0A9K3GEB1"/>
<keyword evidence="4" id="KW-0175">Coiled coil</keyword>
<dbReference type="PANTHER" id="PTHR24113">
    <property type="entry name" value="RAN GTPASE-ACTIVATING PROTEIN 1"/>
    <property type="match status" value="1"/>
</dbReference>
<dbReference type="GO" id="GO:0005096">
    <property type="term" value="F:GTPase activator activity"/>
    <property type="evidence" value="ECO:0007669"/>
    <property type="project" value="UniProtKB-KW"/>
</dbReference>
<keyword evidence="3" id="KW-0677">Repeat</keyword>
<keyword evidence="1" id="KW-0343">GTPase activation</keyword>